<dbReference type="PANTHER" id="PTHR48208:SF2">
    <property type="entry name" value="CENTROMERE PROTEIN I"/>
    <property type="match status" value="1"/>
</dbReference>
<evidence type="ECO:0000256" key="1">
    <source>
        <dbReference type="ARBA" id="ARBA00004123"/>
    </source>
</evidence>
<evidence type="ECO:0000256" key="5">
    <source>
        <dbReference type="ARBA" id="ARBA00023242"/>
    </source>
</evidence>
<keyword evidence="4" id="KW-0158">Chromosome</keyword>
<dbReference type="GO" id="GO:0005634">
    <property type="term" value="C:nucleus"/>
    <property type="evidence" value="ECO:0007669"/>
    <property type="project" value="UniProtKB-SubCell"/>
</dbReference>
<comment type="caution">
    <text evidence="7">The sequence shown here is derived from an EMBL/GenBank/DDBJ whole genome shotgun (WGS) entry which is preliminary data.</text>
</comment>
<keyword evidence="5" id="KW-0539">Nucleus</keyword>
<dbReference type="EMBL" id="CAVLEF010000005">
    <property type="protein sequence ID" value="CAK1544207.1"/>
    <property type="molecule type" value="Genomic_DNA"/>
</dbReference>
<protein>
    <recommendedName>
        <fullName evidence="9">Centromere protein I</fullName>
    </recommendedName>
</protein>
<proteinExistence type="inferred from homology"/>
<evidence type="ECO:0000256" key="2">
    <source>
        <dbReference type="ARBA" id="ARBA00004584"/>
    </source>
</evidence>
<dbReference type="Pfam" id="PF07778">
    <property type="entry name" value="CENP-I"/>
    <property type="match status" value="1"/>
</dbReference>
<evidence type="ECO:0000256" key="6">
    <source>
        <dbReference type="ARBA" id="ARBA00023328"/>
    </source>
</evidence>
<sequence length="659" mass="76313">MTDVDEIICYIKSLKKGFDKQLFESKIEDLAYVAHNTGIEDDDFHTLFKVWLNLNIPIRKWISLGTCILPQDNVGQNTIEYALRWLLANQLDQSFYQRIGFLLDWLTAAMDSDSIDMVALDMGYEVFYNFLSFEVLTPHVIKLIYVLTKPHDVTRQRVILLLDHAKKREVKKNLLRQLQVIIGLFKTYKPECVPEDVPSISVHTVFKKLNVGLLEGFHKCQTRRNNKRAEKQRLLWINPMNMKDTNKKVFPLIPNMKFLHVGSTQYNQKEPEKTYLDFSEPVSLLQYSLNHNMSRPTRLRTLLCNPTGHTLLSLTDQQQYSFFMYDLHHILSECFLSQSPHNYVEKASFLNQLATFQSTLMQGLPVVTRFLAQLLPFWNELDYFPEIMSLLVWVNVESPEFVEEIFDKISKIYCRSHPMQQCLIVRVLTSLYGNLIYTSSRPSNCFTLKKPSEEKFKNVISIAGSSISEMCCKGMQINPEDIRIVHTSLRALVSCAQSSEWIGRGMSVGAVPRPFLLALPLLSKCAILLESLAELLMRYKLIISAYKENHGKDQIYIERMKVLKLYSMDFINCLSGQFLSGRERGFVFSNLQPLLISKLTNSIPNVEEELTIKNHLAFAPYTYMRIQGTDRVIEETIVHEAVYQEFEHLNNFVTLATSR</sequence>
<evidence type="ECO:0008006" key="9">
    <source>
        <dbReference type="Google" id="ProtNLM"/>
    </source>
</evidence>
<keyword evidence="6" id="KW-0137">Centromere</keyword>
<reference evidence="7 8" key="1">
    <citation type="submission" date="2023-11" db="EMBL/GenBank/DDBJ databases">
        <authorList>
            <person name="Okamura Y."/>
        </authorList>
    </citation>
    <scope>NUCLEOTIDE SEQUENCE [LARGE SCALE GENOMIC DNA]</scope>
</reference>
<dbReference type="GO" id="GO:0034080">
    <property type="term" value="P:CENP-A containing chromatin assembly"/>
    <property type="evidence" value="ECO:0007669"/>
    <property type="project" value="TreeGrafter"/>
</dbReference>
<accession>A0AAV1J6Y6</accession>
<evidence type="ECO:0000313" key="8">
    <source>
        <dbReference type="Proteomes" id="UP001497472"/>
    </source>
</evidence>
<dbReference type="GO" id="GO:0000070">
    <property type="term" value="P:mitotic sister chromatid segregation"/>
    <property type="evidence" value="ECO:0007669"/>
    <property type="project" value="TreeGrafter"/>
</dbReference>
<comment type="subcellular location">
    <subcellularLocation>
        <location evidence="2">Chromosome</location>
        <location evidence="2">Centromere</location>
    </subcellularLocation>
    <subcellularLocation>
        <location evidence="1">Nucleus</location>
    </subcellularLocation>
</comment>
<dbReference type="InterPro" id="IPR012485">
    <property type="entry name" value="CENP-I"/>
</dbReference>
<organism evidence="7 8">
    <name type="scientific">Leptosia nina</name>
    <dbReference type="NCBI Taxonomy" id="320188"/>
    <lineage>
        <taxon>Eukaryota</taxon>
        <taxon>Metazoa</taxon>
        <taxon>Ecdysozoa</taxon>
        <taxon>Arthropoda</taxon>
        <taxon>Hexapoda</taxon>
        <taxon>Insecta</taxon>
        <taxon>Pterygota</taxon>
        <taxon>Neoptera</taxon>
        <taxon>Endopterygota</taxon>
        <taxon>Lepidoptera</taxon>
        <taxon>Glossata</taxon>
        <taxon>Ditrysia</taxon>
        <taxon>Papilionoidea</taxon>
        <taxon>Pieridae</taxon>
        <taxon>Pierinae</taxon>
        <taxon>Leptosia</taxon>
    </lineage>
</organism>
<evidence type="ECO:0000313" key="7">
    <source>
        <dbReference type="EMBL" id="CAK1544207.1"/>
    </source>
</evidence>
<dbReference type="Proteomes" id="UP001497472">
    <property type="component" value="Unassembled WGS sequence"/>
</dbReference>
<keyword evidence="8" id="KW-1185">Reference proteome</keyword>
<dbReference type="PANTHER" id="PTHR48208">
    <property type="entry name" value="CENTROMERE PROTEIN I"/>
    <property type="match status" value="1"/>
</dbReference>
<comment type="similarity">
    <text evidence="3">Belongs to the CENP-I/CTF3 family.</text>
</comment>
<gene>
    <name evidence="7" type="ORF">LNINA_LOCUS3974</name>
</gene>
<dbReference type="GO" id="GO:0000939">
    <property type="term" value="C:inner kinetochore"/>
    <property type="evidence" value="ECO:0007669"/>
    <property type="project" value="TreeGrafter"/>
</dbReference>
<evidence type="ECO:0000256" key="4">
    <source>
        <dbReference type="ARBA" id="ARBA00022454"/>
    </source>
</evidence>
<dbReference type="AlphaFoldDB" id="A0AAV1J6Y6"/>
<evidence type="ECO:0000256" key="3">
    <source>
        <dbReference type="ARBA" id="ARBA00005470"/>
    </source>
</evidence>
<name>A0AAV1J6Y6_9NEOP</name>